<dbReference type="RefSeq" id="WP_091249576.1">
    <property type="nucleotide sequence ID" value="NZ_FMCU01000012.1"/>
</dbReference>
<dbReference type="InterPro" id="IPR037523">
    <property type="entry name" value="VOC_core"/>
</dbReference>
<dbReference type="PANTHER" id="PTHR36437">
    <property type="entry name" value="GLYOXALASE/BLEOMYCIN RESISTANCE PROTEIN/DIOXYGENASE"/>
    <property type="match status" value="1"/>
</dbReference>
<dbReference type="InterPro" id="IPR029068">
    <property type="entry name" value="Glyas_Bleomycin-R_OHBP_Dase"/>
</dbReference>
<reference evidence="3" key="1">
    <citation type="submission" date="2016-06" db="EMBL/GenBank/DDBJ databases">
        <authorList>
            <person name="Varghese N."/>
            <person name="Submissions Spin"/>
        </authorList>
    </citation>
    <scope>NUCLEOTIDE SEQUENCE [LARGE SCALE GENOMIC DNA]</scope>
    <source>
        <strain evidence="3">DSM 44100</strain>
    </source>
</reference>
<dbReference type="PANTHER" id="PTHR36437:SF2">
    <property type="entry name" value="GLYOXALASE_BLEOMYCIN RESISTANCE PROTEIN_DIOXYGENASE"/>
    <property type="match status" value="1"/>
</dbReference>
<dbReference type="Proteomes" id="UP000198797">
    <property type="component" value="Unassembled WGS sequence"/>
</dbReference>
<dbReference type="AlphaFoldDB" id="A0A1C4ZYV0"/>
<sequence>MNWTLEVVVVPVSDVDRAKEFYADRLGFTVDHDTRIGADVRIVQLTPPGSGCSVVIGRGAVPDMPPGSLRGLQLVVSDLERAHAELLDRGVPVSDIQVVGVNPRPVPHPLDNVGFLHFTDPDGNGWAVQQISDRT</sequence>
<keyword evidence="3" id="KW-1185">Reference proteome</keyword>
<protein>
    <submittedName>
        <fullName evidence="2">Glyoxalase-like domain-containing protein</fullName>
    </submittedName>
</protein>
<evidence type="ECO:0000259" key="1">
    <source>
        <dbReference type="PROSITE" id="PS51819"/>
    </source>
</evidence>
<feature type="domain" description="VOC" evidence="1">
    <location>
        <begin position="4"/>
        <end position="131"/>
    </location>
</feature>
<dbReference type="EMBL" id="FMCU01000012">
    <property type="protein sequence ID" value="SCF38079.1"/>
    <property type="molecule type" value="Genomic_DNA"/>
</dbReference>
<dbReference type="STRING" id="121616.GA0070216_11264"/>
<accession>A0A1C4ZYV0</accession>
<proteinExistence type="predicted"/>
<dbReference type="SUPFAM" id="SSF54593">
    <property type="entry name" value="Glyoxalase/Bleomycin resistance protein/Dihydroxybiphenyl dioxygenase"/>
    <property type="match status" value="1"/>
</dbReference>
<dbReference type="InterPro" id="IPR004360">
    <property type="entry name" value="Glyas_Fos-R_dOase_dom"/>
</dbReference>
<gene>
    <name evidence="2" type="ORF">GA0070216_11264</name>
</gene>
<dbReference type="OrthoDB" id="485032at2"/>
<dbReference type="Gene3D" id="3.10.180.10">
    <property type="entry name" value="2,3-Dihydroxybiphenyl 1,2-Dioxygenase, domain 1"/>
    <property type="match status" value="1"/>
</dbReference>
<dbReference type="Pfam" id="PF00903">
    <property type="entry name" value="Glyoxalase"/>
    <property type="match status" value="1"/>
</dbReference>
<evidence type="ECO:0000313" key="2">
    <source>
        <dbReference type="EMBL" id="SCF38079.1"/>
    </source>
</evidence>
<name>A0A1C4ZYV0_9ACTN</name>
<organism evidence="2 3">
    <name type="scientific">Micromonospora matsumotoense</name>
    <dbReference type="NCBI Taxonomy" id="121616"/>
    <lineage>
        <taxon>Bacteria</taxon>
        <taxon>Bacillati</taxon>
        <taxon>Actinomycetota</taxon>
        <taxon>Actinomycetes</taxon>
        <taxon>Micromonosporales</taxon>
        <taxon>Micromonosporaceae</taxon>
        <taxon>Micromonospora</taxon>
    </lineage>
</organism>
<evidence type="ECO:0000313" key="3">
    <source>
        <dbReference type="Proteomes" id="UP000198797"/>
    </source>
</evidence>
<dbReference type="PROSITE" id="PS51819">
    <property type="entry name" value="VOC"/>
    <property type="match status" value="1"/>
</dbReference>